<dbReference type="AlphaFoldDB" id="A0A918F5V5"/>
<organism evidence="2 3">
    <name type="scientific">Streptomyces pilosus</name>
    <dbReference type="NCBI Taxonomy" id="28893"/>
    <lineage>
        <taxon>Bacteria</taxon>
        <taxon>Bacillati</taxon>
        <taxon>Actinomycetota</taxon>
        <taxon>Actinomycetes</taxon>
        <taxon>Kitasatosporales</taxon>
        <taxon>Streptomycetaceae</taxon>
        <taxon>Streptomyces</taxon>
    </lineage>
</organism>
<accession>A0A918F5V5</accession>
<evidence type="ECO:0000256" key="1">
    <source>
        <dbReference type="SAM" id="MobiDB-lite"/>
    </source>
</evidence>
<dbReference type="Proteomes" id="UP000656732">
    <property type="component" value="Unassembled WGS sequence"/>
</dbReference>
<feature type="compositionally biased region" description="Basic and acidic residues" evidence="1">
    <location>
        <begin position="47"/>
        <end position="59"/>
    </location>
</feature>
<keyword evidence="3" id="KW-1185">Reference proteome</keyword>
<evidence type="ECO:0000313" key="2">
    <source>
        <dbReference type="EMBL" id="GGR03930.1"/>
    </source>
</evidence>
<dbReference type="EMBL" id="BMTU01000016">
    <property type="protein sequence ID" value="GGR03930.1"/>
    <property type="molecule type" value="Genomic_DNA"/>
</dbReference>
<gene>
    <name evidence="2" type="ORF">GCM10010280_60040</name>
</gene>
<name>A0A918F5V5_9ACTN</name>
<protein>
    <submittedName>
        <fullName evidence="2">Uncharacterized protein</fullName>
    </submittedName>
</protein>
<reference evidence="2" key="2">
    <citation type="submission" date="2020-09" db="EMBL/GenBank/DDBJ databases">
        <authorList>
            <person name="Sun Q."/>
            <person name="Ohkuma M."/>
        </authorList>
    </citation>
    <scope>NUCLEOTIDE SEQUENCE</scope>
    <source>
        <strain evidence="2">JCM 4403</strain>
    </source>
</reference>
<comment type="caution">
    <text evidence="2">The sequence shown here is derived from an EMBL/GenBank/DDBJ whole genome shotgun (WGS) entry which is preliminary data.</text>
</comment>
<evidence type="ECO:0000313" key="3">
    <source>
        <dbReference type="Proteomes" id="UP000656732"/>
    </source>
</evidence>
<proteinExistence type="predicted"/>
<reference evidence="2" key="1">
    <citation type="journal article" date="2014" name="Int. J. Syst. Evol. Microbiol.">
        <title>Complete genome sequence of Corynebacterium casei LMG S-19264T (=DSM 44701T), isolated from a smear-ripened cheese.</title>
        <authorList>
            <consortium name="US DOE Joint Genome Institute (JGI-PGF)"/>
            <person name="Walter F."/>
            <person name="Albersmeier A."/>
            <person name="Kalinowski J."/>
            <person name="Ruckert C."/>
        </authorList>
    </citation>
    <scope>NUCLEOTIDE SEQUENCE</scope>
    <source>
        <strain evidence="2">JCM 4403</strain>
    </source>
</reference>
<feature type="region of interest" description="Disordered" evidence="1">
    <location>
        <begin position="31"/>
        <end position="72"/>
    </location>
</feature>
<sequence length="72" mass="7452">MESEYISQVCRRVERAGGRTGQAADVAAQQAVGNRRSLAGGGGKVDVLSHRERPRRVDPSGDGALSASGETG</sequence>